<evidence type="ECO:0000313" key="2">
    <source>
        <dbReference type="EMBL" id="KAH7643199.1"/>
    </source>
</evidence>
<keyword evidence="1" id="KW-1133">Transmembrane helix</keyword>
<feature type="transmembrane region" description="Helical" evidence="1">
    <location>
        <begin position="194"/>
        <end position="215"/>
    </location>
</feature>
<dbReference type="EMBL" id="SDOV01000003">
    <property type="protein sequence ID" value="KAH7643199.1"/>
    <property type="molecule type" value="Genomic_DNA"/>
</dbReference>
<gene>
    <name evidence="2" type="ORF">HUG17_9890</name>
</gene>
<reference evidence="2" key="1">
    <citation type="submission" date="2020-06" db="EMBL/GenBank/DDBJ databases">
        <authorList>
            <person name="Ji K."/>
            <person name="Li J."/>
        </authorList>
    </citation>
    <scope>NUCLEOTIDE SEQUENCE</scope>
    <source>
        <strain evidence="2">JKM2019</strain>
        <tissue evidence="2">Whole body</tissue>
    </source>
</reference>
<evidence type="ECO:0000256" key="1">
    <source>
        <dbReference type="SAM" id="Phobius"/>
    </source>
</evidence>
<name>A0A9D4P2I2_DERFA</name>
<keyword evidence="1" id="KW-0472">Membrane</keyword>
<dbReference type="Proteomes" id="UP000828236">
    <property type="component" value="Unassembled WGS sequence"/>
</dbReference>
<comment type="caution">
    <text evidence="2">The sequence shown here is derived from an EMBL/GenBank/DDBJ whole genome shotgun (WGS) entry which is preliminary data.</text>
</comment>
<reference evidence="2" key="2">
    <citation type="journal article" date="2021" name="World Allergy Organ. J.">
        <title>Chromosome-level assembly of Dermatophagoides farinae genome and transcriptome reveals two novel allergens Der f 37 and Der f 39.</title>
        <authorList>
            <person name="Chen J."/>
            <person name="Cai Z."/>
            <person name="Fan D."/>
            <person name="Hu J."/>
            <person name="Hou Y."/>
            <person name="He Y."/>
            <person name="Zhang Z."/>
            <person name="Zhao Z."/>
            <person name="Gao P."/>
            <person name="Hu W."/>
            <person name="Sun J."/>
            <person name="Li J."/>
            <person name="Ji K."/>
        </authorList>
    </citation>
    <scope>NUCLEOTIDE SEQUENCE</scope>
    <source>
        <strain evidence="2">JKM2019</strain>
    </source>
</reference>
<keyword evidence="1" id="KW-0812">Transmembrane</keyword>
<sequence>MVMMIMDAMSSSEKCWQTTENIMKCTQEVSENWSCIIQLTYDGHNQSSNKRILMNCGHNEAMICCPIWNFIDCLRDLCLNSKLISSIFMADIQKIHRHHCQQFQYDSLGCKQYERFIRNPFLLDPFDHDDIMMMNVAEKSDQTNRSILHYKNNDNNDSFDDLNRTSLAPMSLPQFTTKMTIKNKKLLSDFLRTIRYLLFWIAIYSSIIIFGPFIWNDPSSSADDINE</sequence>
<organism evidence="2">
    <name type="scientific">Dermatophagoides farinae</name>
    <name type="common">American house dust mite</name>
    <dbReference type="NCBI Taxonomy" id="6954"/>
    <lineage>
        <taxon>Eukaryota</taxon>
        <taxon>Metazoa</taxon>
        <taxon>Ecdysozoa</taxon>
        <taxon>Arthropoda</taxon>
        <taxon>Chelicerata</taxon>
        <taxon>Arachnida</taxon>
        <taxon>Acari</taxon>
        <taxon>Acariformes</taxon>
        <taxon>Sarcoptiformes</taxon>
        <taxon>Astigmata</taxon>
        <taxon>Psoroptidia</taxon>
        <taxon>Analgoidea</taxon>
        <taxon>Pyroglyphidae</taxon>
        <taxon>Dermatophagoidinae</taxon>
        <taxon>Dermatophagoides</taxon>
    </lineage>
</organism>
<dbReference type="AlphaFoldDB" id="A0A9D4P2I2"/>
<accession>A0A9D4P2I2</accession>
<protein>
    <submittedName>
        <fullName evidence="2">Uncharacterized protein</fullName>
    </submittedName>
</protein>
<proteinExistence type="predicted"/>